<accession>A0ABW2ZIW3</accession>
<reference evidence="2" key="1">
    <citation type="journal article" date="2019" name="Int. J. Syst. Evol. Microbiol.">
        <title>The Global Catalogue of Microorganisms (GCM) 10K type strain sequencing project: providing services to taxonomists for standard genome sequencing and annotation.</title>
        <authorList>
            <consortium name="The Broad Institute Genomics Platform"/>
            <consortium name="The Broad Institute Genome Sequencing Center for Infectious Disease"/>
            <person name="Wu L."/>
            <person name="Ma J."/>
        </authorList>
    </citation>
    <scope>NUCLEOTIDE SEQUENCE [LARGE SCALE GENOMIC DNA]</scope>
    <source>
        <strain evidence="2">CCUG 60742</strain>
    </source>
</reference>
<name>A0ABW2ZIW3_9SPHI</name>
<evidence type="ECO:0000313" key="2">
    <source>
        <dbReference type="Proteomes" id="UP001597073"/>
    </source>
</evidence>
<dbReference type="Proteomes" id="UP001597073">
    <property type="component" value="Unassembled WGS sequence"/>
</dbReference>
<comment type="caution">
    <text evidence="1">The sequence shown here is derived from an EMBL/GenBank/DDBJ whole genome shotgun (WGS) entry which is preliminary data.</text>
</comment>
<protein>
    <submittedName>
        <fullName evidence="1">Uncharacterized protein</fullName>
    </submittedName>
</protein>
<proteinExistence type="predicted"/>
<dbReference type="RefSeq" id="WP_377143821.1">
    <property type="nucleotide sequence ID" value="NZ_JBHTIA010000011.1"/>
</dbReference>
<organism evidence="1 2">
    <name type="scientific">Mucilaginibacter lutimaris</name>
    <dbReference type="NCBI Taxonomy" id="931629"/>
    <lineage>
        <taxon>Bacteria</taxon>
        <taxon>Pseudomonadati</taxon>
        <taxon>Bacteroidota</taxon>
        <taxon>Sphingobacteriia</taxon>
        <taxon>Sphingobacteriales</taxon>
        <taxon>Sphingobacteriaceae</taxon>
        <taxon>Mucilaginibacter</taxon>
    </lineage>
</organism>
<keyword evidence="2" id="KW-1185">Reference proteome</keyword>
<gene>
    <name evidence="1" type="ORF">ACFQZI_14940</name>
</gene>
<evidence type="ECO:0000313" key="1">
    <source>
        <dbReference type="EMBL" id="MFD0766158.1"/>
    </source>
</evidence>
<dbReference type="EMBL" id="JBHTIA010000011">
    <property type="protein sequence ID" value="MFD0766158.1"/>
    <property type="molecule type" value="Genomic_DNA"/>
</dbReference>
<sequence>MRYENFISEEVLDRLKILVGTKIEALYSDRFSIRKEIVESQLFILRLTNKSVLTFKNAAKETAQDNDYYKFLIESVVVTDDNYDGKTLGQKYSKIGLNSERLVRIEIYNRHEVFGDEEFDYDVVILFICKNHFRFIIALEERFDEQVIYSSSKRVIDAYLTGLNLRNAFPTTNRI</sequence>